<proteinExistence type="predicted"/>
<evidence type="ECO:0008006" key="3">
    <source>
        <dbReference type="Google" id="ProtNLM"/>
    </source>
</evidence>
<evidence type="ECO:0000313" key="2">
    <source>
        <dbReference type="Proteomes" id="UP000195326"/>
    </source>
</evidence>
<dbReference type="EMBL" id="NFKL01000015">
    <property type="protein sequence ID" value="OUP57007.1"/>
    <property type="molecule type" value="Genomic_DNA"/>
</dbReference>
<protein>
    <recommendedName>
        <fullName evidence="3">CGNR zinc finger domain-containing protein</fullName>
    </recommendedName>
</protein>
<reference evidence="2" key="1">
    <citation type="submission" date="2017-04" db="EMBL/GenBank/DDBJ databases">
        <title>Function of individual gut microbiota members based on whole genome sequencing of pure cultures obtained from chicken caecum.</title>
        <authorList>
            <person name="Medvecky M."/>
            <person name="Cejkova D."/>
            <person name="Polansky O."/>
            <person name="Karasova D."/>
            <person name="Kubasova T."/>
            <person name="Cizek A."/>
            <person name="Rychlik I."/>
        </authorList>
    </citation>
    <scope>NUCLEOTIDE SEQUENCE [LARGE SCALE GENOMIC DNA]</scope>
    <source>
        <strain evidence="2">An179</strain>
    </source>
</reference>
<sequence>MQNLFAHASSYWVRYNQYEIKTGKNGRRYIMAAPAAEPKVYDPLKDSEKLVVDALNVGMLCMGRKSEAVIEQAVLEFVHQYGLLGLMTALPTTPSFMDYEAVYLPKNRFIKAESMQTEAYLSLFYPFEKLDVVKEGIQSSWNINQDRAMMALAMTFAEQPMAMNMQFQRQYAEPYEWIVQQFKDWAFTLTSSFLFYHDYDQLDEASRNTYRMGMAAFGGIAPTYHIALFDKPAATPTIVWDFHSLLTAIQLMFSFMLTDEEKPLRLCEHCQKAFVASRANNVFCSPQCKNQHNVYKNRAKNRDTKNGL</sequence>
<dbReference type="RefSeq" id="WP_087415341.1">
    <property type="nucleotide sequence ID" value="NZ_NFKL01000015.1"/>
</dbReference>
<dbReference type="AlphaFoldDB" id="A0A1Y4LJX5"/>
<gene>
    <name evidence="1" type="ORF">B5F15_10850</name>
</gene>
<comment type="caution">
    <text evidence="1">The sequence shown here is derived from an EMBL/GenBank/DDBJ whole genome shotgun (WGS) entry which is preliminary data.</text>
</comment>
<evidence type="ECO:0000313" key="1">
    <source>
        <dbReference type="EMBL" id="OUP57007.1"/>
    </source>
</evidence>
<name>A0A1Y4LJX5_9FIRM</name>
<dbReference type="Proteomes" id="UP000195326">
    <property type="component" value="Unassembled WGS sequence"/>
</dbReference>
<accession>A0A1Y4LJX5</accession>
<organism evidence="1 2">
    <name type="scientific">Butyricicoccus pullicaecorum</name>
    <dbReference type="NCBI Taxonomy" id="501571"/>
    <lineage>
        <taxon>Bacteria</taxon>
        <taxon>Bacillati</taxon>
        <taxon>Bacillota</taxon>
        <taxon>Clostridia</taxon>
        <taxon>Eubacteriales</taxon>
        <taxon>Butyricicoccaceae</taxon>
        <taxon>Butyricicoccus</taxon>
    </lineage>
</organism>